<protein>
    <submittedName>
        <fullName evidence="3">Rho-activating domain of cytotoxic necrotizing factor</fullName>
    </submittedName>
</protein>
<evidence type="ECO:0000259" key="2">
    <source>
        <dbReference type="Pfam" id="PF05785"/>
    </source>
</evidence>
<reference evidence="3 4" key="1">
    <citation type="submission" date="2014-03" db="EMBL/GenBank/DDBJ databases">
        <title>Draft Genome of Photorhabdus temperata Meg1.</title>
        <authorList>
            <person name="Hurst S.G.IV."/>
            <person name="Morris K."/>
            <person name="Thomas K."/>
            <person name="Tisa L.S."/>
        </authorList>
    </citation>
    <scope>NUCLEOTIDE SEQUENCE [LARGE SCALE GENOMIC DNA]</scope>
    <source>
        <strain evidence="3 4">Meg1</strain>
    </source>
</reference>
<dbReference type="SUPFAM" id="SSF64438">
    <property type="entry name" value="CNF1/YfiH-like putative cysteine hydrolases"/>
    <property type="match status" value="1"/>
</dbReference>
<dbReference type="EMBL" id="JGVH01000067">
    <property type="protein sequence ID" value="KER01876.1"/>
    <property type="molecule type" value="Genomic_DNA"/>
</dbReference>
<dbReference type="InterPro" id="IPR037040">
    <property type="entry name" value="CNF_Rho-act_sf"/>
</dbReference>
<feature type="region of interest" description="Disordered" evidence="1">
    <location>
        <begin position="1"/>
        <end position="48"/>
    </location>
</feature>
<name>A0A081RT73_PHOTE</name>
<dbReference type="CDD" id="cd16834">
    <property type="entry name" value="CNF1-like"/>
    <property type="match status" value="1"/>
</dbReference>
<feature type="compositionally biased region" description="Basic and acidic residues" evidence="1">
    <location>
        <begin position="1"/>
        <end position="10"/>
    </location>
</feature>
<dbReference type="Gene3D" id="3.60.100.10">
    <property type="entry name" value="Cytotoxic necrotizing factor, Rho-activating domain"/>
    <property type="match status" value="1"/>
</dbReference>
<feature type="domain" description="Cytotoxic necrotizing factor Rho-activating" evidence="2">
    <location>
        <begin position="60"/>
        <end position="318"/>
    </location>
</feature>
<accession>A0A081RT73</accession>
<evidence type="ECO:0000313" key="4">
    <source>
        <dbReference type="Proteomes" id="UP000028002"/>
    </source>
</evidence>
<dbReference type="RefSeq" id="WP_023046266.1">
    <property type="nucleotide sequence ID" value="NZ_CAWLUD010000067.1"/>
</dbReference>
<comment type="caution">
    <text evidence="3">The sequence shown here is derived from an EMBL/GenBank/DDBJ whole genome shotgun (WGS) entry which is preliminary data.</text>
</comment>
<sequence length="336" mass="36895">MPILYKDQENISKTNKNRWQKDDSDEDSQLPNESLTLQQDKKGHTDRQMKGLKQFLADKKINKGHISPLENKGLLVGSSNTPINVKVTAHRYDSNQELAHAVSLRNEENSFHDVITGFHGDQVTSSESGSGTIGIHWGKNTLDPNITGINVANGASGTVGIRIDLKDIQPGYPVIVTSGALSGCTMVYAVKGNYFFAYHTGQKPGDDEWKTGRQGVTATNQSHRALLPNSEPITVSEHNNDLINIFATYDQSVITYMGKRGVEINNPAKAENVSVFNYDESKPTEPYLGRVGYSYALLANDKGKVNVKVLSEDAIVPSNKKGNAIKVINSLKKRLL</sequence>
<dbReference type="Proteomes" id="UP000028002">
    <property type="component" value="Unassembled WGS sequence"/>
</dbReference>
<evidence type="ECO:0000256" key="1">
    <source>
        <dbReference type="SAM" id="MobiDB-lite"/>
    </source>
</evidence>
<dbReference type="InterPro" id="IPR011324">
    <property type="entry name" value="Cytotoxic_necrot_fac-like_cat"/>
</dbReference>
<dbReference type="PATRIC" id="fig|1393735.3.peg.3607"/>
<proteinExistence type="predicted"/>
<gene>
    <name evidence="3" type="ORF">MEG1DRAFT_03525</name>
</gene>
<feature type="compositionally biased region" description="Polar residues" evidence="1">
    <location>
        <begin position="29"/>
        <end position="38"/>
    </location>
</feature>
<evidence type="ECO:0000313" key="3">
    <source>
        <dbReference type="EMBL" id="KER01876.1"/>
    </source>
</evidence>
<dbReference type="Pfam" id="PF05785">
    <property type="entry name" value="CNF1"/>
    <property type="match status" value="1"/>
</dbReference>
<feature type="compositionally biased region" description="Basic and acidic residues" evidence="1">
    <location>
        <begin position="39"/>
        <end position="48"/>
    </location>
</feature>
<dbReference type="InterPro" id="IPR008430">
    <property type="entry name" value="CNF_Rho-act"/>
</dbReference>
<dbReference type="AlphaFoldDB" id="A0A081RT73"/>
<organism evidence="3 4">
    <name type="scientific">Photorhabdus temperata subsp. temperata Meg1</name>
    <dbReference type="NCBI Taxonomy" id="1393735"/>
    <lineage>
        <taxon>Bacteria</taxon>
        <taxon>Pseudomonadati</taxon>
        <taxon>Pseudomonadota</taxon>
        <taxon>Gammaproteobacteria</taxon>
        <taxon>Enterobacterales</taxon>
        <taxon>Morganellaceae</taxon>
        <taxon>Photorhabdus</taxon>
    </lineage>
</organism>